<dbReference type="CDD" id="cd06587">
    <property type="entry name" value="VOC"/>
    <property type="match status" value="1"/>
</dbReference>
<feature type="domain" description="Glyoxalase-like" evidence="1">
    <location>
        <begin position="8"/>
        <end position="123"/>
    </location>
</feature>
<dbReference type="Gene3D" id="3.10.180.10">
    <property type="entry name" value="2,3-Dihydroxybiphenyl 1,2-Dioxygenase, domain 1"/>
    <property type="match status" value="1"/>
</dbReference>
<evidence type="ECO:0000259" key="1">
    <source>
        <dbReference type="Pfam" id="PF18029"/>
    </source>
</evidence>
<dbReference type="EMBL" id="VAVZ01000030">
    <property type="protein sequence ID" value="TLP94975.1"/>
    <property type="molecule type" value="Genomic_DNA"/>
</dbReference>
<reference evidence="2 3" key="1">
    <citation type="submission" date="2019-05" db="EMBL/GenBank/DDBJ databases">
        <title>Nesterenkonia sp. GY074 isolated from the Southern Atlantic Ocean.</title>
        <authorList>
            <person name="Zhang G."/>
        </authorList>
    </citation>
    <scope>NUCLEOTIDE SEQUENCE [LARGE SCALE GENOMIC DNA]</scope>
    <source>
        <strain evidence="2 3">GY074</strain>
    </source>
</reference>
<evidence type="ECO:0000313" key="3">
    <source>
        <dbReference type="Proteomes" id="UP000310458"/>
    </source>
</evidence>
<comment type="caution">
    <text evidence="2">The sequence shown here is derived from an EMBL/GenBank/DDBJ whole genome shotgun (WGS) entry which is preliminary data.</text>
</comment>
<dbReference type="Pfam" id="PF18029">
    <property type="entry name" value="Glyoxalase_6"/>
    <property type="match status" value="1"/>
</dbReference>
<accession>A0A5R9B924</accession>
<dbReference type="PANTHER" id="PTHR35908">
    <property type="entry name" value="HYPOTHETICAL FUSION PROTEIN"/>
    <property type="match status" value="1"/>
</dbReference>
<organism evidence="2 3">
    <name type="scientific">Nesterenkonia salmonea</name>
    <dbReference type="NCBI Taxonomy" id="1804987"/>
    <lineage>
        <taxon>Bacteria</taxon>
        <taxon>Bacillati</taxon>
        <taxon>Actinomycetota</taxon>
        <taxon>Actinomycetes</taxon>
        <taxon>Micrococcales</taxon>
        <taxon>Micrococcaceae</taxon>
        <taxon>Nesterenkonia</taxon>
    </lineage>
</organism>
<proteinExistence type="predicted"/>
<dbReference type="Proteomes" id="UP000310458">
    <property type="component" value="Unassembled WGS sequence"/>
</dbReference>
<name>A0A5R9B924_9MICC</name>
<protein>
    <submittedName>
        <fullName evidence="2">VOC family protein</fullName>
    </submittedName>
</protein>
<sequence length="129" mass="14529">MTAYVSHTTFDAENAYALSEWWKRVLGYSDMPGDPNEPGDEQCMIVDPTSGHRLLFVEGKYGPKEVKNRVHLDLGSREGARDEEIERIRRLDATVIADRRGERGPGTGWVTFADPEGNEFCLVRSPAEM</sequence>
<dbReference type="OrthoDB" id="5524593at2"/>
<dbReference type="AlphaFoldDB" id="A0A5R9B924"/>
<gene>
    <name evidence="2" type="ORF">FEF26_10990</name>
</gene>
<dbReference type="InterPro" id="IPR029068">
    <property type="entry name" value="Glyas_Bleomycin-R_OHBP_Dase"/>
</dbReference>
<dbReference type="SUPFAM" id="SSF54593">
    <property type="entry name" value="Glyoxalase/Bleomycin resistance protein/Dihydroxybiphenyl dioxygenase"/>
    <property type="match status" value="1"/>
</dbReference>
<dbReference type="InterPro" id="IPR041581">
    <property type="entry name" value="Glyoxalase_6"/>
</dbReference>
<evidence type="ECO:0000313" key="2">
    <source>
        <dbReference type="EMBL" id="TLP94975.1"/>
    </source>
</evidence>
<keyword evidence="3" id="KW-1185">Reference proteome</keyword>
<dbReference type="RefSeq" id="WP_138253586.1">
    <property type="nucleotide sequence ID" value="NZ_VAVZ01000030.1"/>
</dbReference>
<dbReference type="PANTHER" id="PTHR35908:SF1">
    <property type="entry name" value="CONSERVED PROTEIN"/>
    <property type="match status" value="1"/>
</dbReference>